<evidence type="ECO:0000313" key="2">
    <source>
        <dbReference type="Proteomes" id="UP000028631"/>
    </source>
</evidence>
<dbReference type="InterPro" id="IPR036249">
    <property type="entry name" value="Thioredoxin-like_sf"/>
</dbReference>
<dbReference type="Gene3D" id="3.40.30.10">
    <property type="entry name" value="Glutaredoxin"/>
    <property type="match status" value="1"/>
</dbReference>
<dbReference type="RefSeq" id="WP_032627206.1">
    <property type="nucleotide sequence ID" value="NZ_JPQU01000023.1"/>
</dbReference>
<name>A0A085VN91_PSESX</name>
<evidence type="ECO:0000313" key="1">
    <source>
        <dbReference type="EMBL" id="KFE56904.1"/>
    </source>
</evidence>
<reference evidence="1 2" key="1">
    <citation type="submission" date="2014-07" db="EMBL/GenBank/DDBJ databases">
        <title>Draft Genome Sequences of Environmental Pseudomonas syringae strains.</title>
        <authorList>
            <person name="Baltrus D.A."/>
            <person name="Berge O."/>
            <person name="Morris C."/>
        </authorList>
    </citation>
    <scope>NUCLEOTIDE SEQUENCE [LARGE SCALE GENOMIC DNA]</scope>
    <source>
        <strain evidence="1 2">GAW0119</strain>
    </source>
</reference>
<sequence>MMKGDNNFGGHDRTLETVPSLVGTSLPHVDLPSTYGETINFANLPNRNFFVFHPVALPLDVPIDNKLDAIFSIKLSMAILMAFNELQEELAVLGAGTFGVNIQSTHMQAIISDALGLKYPLLSDKNAELGRALKIPLLSEGRTRRFPVLVIEAKMGLITRQISFQAASDNICEELRHSLLS</sequence>
<dbReference type="EMBL" id="JPQU01000023">
    <property type="protein sequence ID" value="KFE56904.1"/>
    <property type="molecule type" value="Genomic_DNA"/>
</dbReference>
<dbReference type="PATRIC" id="fig|317.175.peg.1435"/>
<gene>
    <name evidence="1" type="ORF">IV01_06910</name>
</gene>
<dbReference type="SUPFAM" id="SSF52833">
    <property type="entry name" value="Thioredoxin-like"/>
    <property type="match status" value="1"/>
</dbReference>
<proteinExistence type="predicted"/>
<dbReference type="Proteomes" id="UP000028631">
    <property type="component" value="Unassembled WGS sequence"/>
</dbReference>
<keyword evidence="2" id="KW-1185">Reference proteome</keyword>
<protein>
    <submittedName>
        <fullName evidence="1">Uncharacterized protein</fullName>
    </submittedName>
</protein>
<organism evidence="1 2">
    <name type="scientific">Pseudomonas syringae</name>
    <dbReference type="NCBI Taxonomy" id="317"/>
    <lineage>
        <taxon>Bacteria</taxon>
        <taxon>Pseudomonadati</taxon>
        <taxon>Pseudomonadota</taxon>
        <taxon>Gammaproteobacteria</taxon>
        <taxon>Pseudomonadales</taxon>
        <taxon>Pseudomonadaceae</taxon>
        <taxon>Pseudomonas</taxon>
    </lineage>
</organism>
<accession>A0A085VN91</accession>
<comment type="caution">
    <text evidence="1">The sequence shown here is derived from an EMBL/GenBank/DDBJ whole genome shotgun (WGS) entry which is preliminary data.</text>
</comment>
<dbReference type="AlphaFoldDB" id="A0A085VN91"/>